<protein>
    <submittedName>
        <fullName evidence="2">Uncharacterized protein</fullName>
    </submittedName>
</protein>
<feature type="region of interest" description="Disordered" evidence="1">
    <location>
        <begin position="168"/>
        <end position="204"/>
    </location>
</feature>
<accession>A0A8H7EV59</accession>
<feature type="compositionally biased region" description="Low complexity" evidence="1">
    <location>
        <begin position="169"/>
        <end position="183"/>
    </location>
</feature>
<reference evidence="2 3" key="1">
    <citation type="journal article" name="Sci. Rep.">
        <title>Telomere-to-telomere assembled and centromere annotated genomes of the two main subspecies of the button mushroom Agaricus bisporus reveal especially polymorphic chromosome ends.</title>
        <authorList>
            <person name="Sonnenberg A.S.M."/>
            <person name="Sedaghat-Telgerd N."/>
            <person name="Lavrijssen B."/>
            <person name="Ohm R.A."/>
            <person name="Hendrickx P.M."/>
            <person name="Scholtmeijer K."/>
            <person name="Baars J.J.P."/>
            <person name="van Peer A."/>
        </authorList>
    </citation>
    <scope>NUCLEOTIDE SEQUENCE [LARGE SCALE GENOMIC DNA]</scope>
    <source>
        <strain evidence="2 3">H119_p4</strain>
    </source>
</reference>
<sequence length="258" mass="29895">MDLNAQLRKEEEAFGDARQIMDDFTKFLLNGGLDVVGANAYDRQQCHDKYESLEVMLQAREYELDNRATSYYGGNPSPESVELNLAILQDIILNAVYFMVPSNETRRVMNSGKLNLLYSRDPSTPYDRRYHNQNIPQWLNSLPRHLFEPYDHTPPLNANEIPRHRIRITHTPPSSPQTSTPSRSTHDQRHTHQRFDSDGTVQATRSAYVTSDARLNDYRYLSHRNRSAYYTKAHHGTKPRRIRWSSFCGCGRRASGYS</sequence>
<comment type="caution">
    <text evidence="2">The sequence shown here is derived from an EMBL/GenBank/DDBJ whole genome shotgun (WGS) entry which is preliminary data.</text>
</comment>
<evidence type="ECO:0000256" key="1">
    <source>
        <dbReference type="SAM" id="MobiDB-lite"/>
    </source>
</evidence>
<proteinExistence type="predicted"/>
<feature type="compositionally biased region" description="Basic and acidic residues" evidence="1">
    <location>
        <begin position="184"/>
        <end position="197"/>
    </location>
</feature>
<organism evidence="2 3">
    <name type="scientific">Agaricus bisporus var. burnettii</name>
    <dbReference type="NCBI Taxonomy" id="192524"/>
    <lineage>
        <taxon>Eukaryota</taxon>
        <taxon>Fungi</taxon>
        <taxon>Dikarya</taxon>
        <taxon>Basidiomycota</taxon>
        <taxon>Agaricomycotina</taxon>
        <taxon>Agaricomycetes</taxon>
        <taxon>Agaricomycetidae</taxon>
        <taxon>Agaricales</taxon>
        <taxon>Agaricineae</taxon>
        <taxon>Agaricaceae</taxon>
        <taxon>Agaricus</taxon>
    </lineage>
</organism>
<gene>
    <name evidence="2" type="ORF">Agabi119p4_11621</name>
</gene>
<dbReference type="Proteomes" id="UP000629468">
    <property type="component" value="Unassembled WGS sequence"/>
</dbReference>
<dbReference type="AlphaFoldDB" id="A0A8H7EV59"/>
<dbReference type="EMBL" id="JABXXO010000016">
    <property type="protein sequence ID" value="KAF7759926.1"/>
    <property type="molecule type" value="Genomic_DNA"/>
</dbReference>
<name>A0A8H7EV59_AGABI</name>
<evidence type="ECO:0000313" key="2">
    <source>
        <dbReference type="EMBL" id="KAF7759926.1"/>
    </source>
</evidence>
<evidence type="ECO:0000313" key="3">
    <source>
        <dbReference type="Proteomes" id="UP000629468"/>
    </source>
</evidence>